<dbReference type="Proteomes" id="UP001222325">
    <property type="component" value="Unassembled WGS sequence"/>
</dbReference>
<feature type="compositionally biased region" description="Polar residues" evidence="1">
    <location>
        <begin position="76"/>
        <end position="88"/>
    </location>
</feature>
<feature type="region of interest" description="Disordered" evidence="1">
    <location>
        <begin position="72"/>
        <end position="140"/>
    </location>
</feature>
<sequence>MALEASRCLRTHSAHENVSPPPPPAARRPPPSLATSPSFRPAAHLSLAALVALAPVSPPLHPRRRPWAPARWSAADTLQQAPPSTPSLSGRLARSHTRIPSPALYRQPAVHAARTRKLRSALSASPPAAPAPRRRLPRSAPLLKVPRRLAFCWTSAGQHVPCLPANGASLGRPAHRPSQASTLLPPAASTTARPACRACRLGRESASEVRARLAHRCHVIPRPPAFGPPRRLARSPSLQERDFRPPSSSHTAPALLTYAPTHLPIALHESSAWNPASASPRVRPRLHPRLRLRPRPRYTLDQPARCRADAACADDDEGQALPARAIDARWMSRRAGVQEVGDEAAPYDIGDVELAAPARCFCPRRGAWTPHARSARDRPRGSQVAGSLAPPIARKLTSSTRARKPPSILAPASTPPSCAHVGMSVLAATLAHHTPRAAVTRARRRDLVCAEPRAQRSSDAAPRCLRTSTIDLLAARARSPVPARARFQSPSNTLLSRSPSRRSRACATRAHWPAYPRVDVLVRLGHFDLRSHVTAHCSTARSTAIAATSL</sequence>
<feature type="region of interest" description="Disordered" evidence="1">
    <location>
        <begin position="369"/>
        <end position="415"/>
    </location>
</feature>
<gene>
    <name evidence="2" type="ORF">B0H15DRAFT_974469</name>
</gene>
<feature type="region of interest" description="Disordered" evidence="1">
    <location>
        <begin position="273"/>
        <end position="298"/>
    </location>
</feature>
<evidence type="ECO:0000256" key="1">
    <source>
        <dbReference type="SAM" id="MobiDB-lite"/>
    </source>
</evidence>
<reference evidence="2" key="1">
    <citation type="submission" date="2023-03" db="EMBL/GenBank/DDBJ databases">
        <title>Massive genome expansion in bonnet fungi (Mycena s.s.) driven by repeated elements and novel gene families across ecological guilds.</title>
        <authorList>
            <consortium name="Lawrence Berkeley National Laboratory"/>
            <person name="Harder C.B."/>
            <person name="Miyauchi S."/>
            <person name="Viragh M."/>
            <person name="Kuo A."/>
            <person name="Thoen E."/>
            <person name="Andreopoulos B."/>
            <person name="Lu D."/>
            <person name="Skrede I."/>
            <person name="Drula E."/>
            <person name="Henrissat B."/>
            <person name="Morin E."/>
            <person name="Kohler A."/>
            <person name="Barry K."/>
            <person name="LaButti K."/>
            <person name="Morin E."/>
            <person name="Salamov A."/>
            <person name="Lipzen A."/>
            <person name="Mereny Z."/>
            <person name="Hegedus B."/>
            <person name="Baldrian P."/>
            <person name="Stursova M."/>
            <person name="Weitz H."/>
            <person name="Taylor A."/>
            <person name="Grigoriev I.V."/>
            <person name="Nagy L.G."/>
            <person name="Martin F."/>
            <person name="Kauserud H."/>
        </authorList>
    </citation>
    <scope>NUCLEOTIDE SEQUENCE</scope>
    <source>
        <strain evidence="2">CBHHK173m</strain>
    </source>
</reference>
<organism evidence="2 3">
    <name type="scientific">Mycena belliarum</name>
    <dbReference type="NCBI Taxonomy" id="1033014"/>
    <lineage>
        <taxon>Eukaryota</taxon>
        <taxon>Fungi</taxon>
        <taxon>Dikarya</taxon>
        <taxon>Basidiomycota</taxon>
        <taxon>Agaricomycotina</taxon>
        <taxon>Agaricomycetes</taxon>
        <taxon>Agaricomycetidae</taxon>
        <taxon>Agaricales</taxon>
        <taxon>Marasmiineae</taxon>
        <taxon>Mycenaceae</taxon>
        <taxon>Mycena</taxon>
    </lineage>
</organism>
<dbReference type="EMBL" id="JARJCN010000194">
    <property type="protein sequence ID" value="KAJ7064385.1"/>
    <property type="molecule type" value="Genomic_DNA"/>
</dbReference>
<feature type="region of interest" description="Disordered" evidence="1">
    <location>
        <begin position="483"/>
        <end position="502"/>
    </location>
</feature>
<feature type="region of interest" description="Disordered" evidence="1">
    <location>
        <begin position="225"/>
        <end position="253"/>
    </location>
</feature>
<evidence type="ECO:0000313" key="2">
    <source>
        <dbReference type="EMBL" id="KAJ7064385.1"/>
    </source>
</evidence>
<dbReference type="AlphaFoldDB" id="A0AAD6TMS5"/>
<protein>
    <submittedName>
        <fullName evidence="2">Uncharacterized protein</fullName>
    </submittedName>
</protein>
<proteinExistence type="predicted"/>
<feature type="compositionally biased region" description="Pro residues" evidence="1">
    <location>
        <begin position="19"/>
        <end position="32"/>
    </location>
</feature>
<feature type="compositionally biased region" description="Low complexity" evidence="1">
    <location>
        <begin position="483"/>
        <end position="498"/>
    </location>
</feature>
<name>A0AAD6TMS5_9AGAR</name>
<comment type="caution">
    <text evidence="2">The sequence shown here is derived from an EMBL/GenBank/DDBJ whole genome shotgun (WGS) entry which is preliminary data.</text>
</comment>
<feature type="region of interest" description="Disordered" evidence="1">
    <location>
        <begin position="1"/>
        <end position="38"/>
    </location>
</feature>
<evidence type="ECO:0000313" key="3">
    <source>
        <dbReference type="Proteomes" id="UP001222325"/>
    </source>
</evidence>
<feature type="compositionally biased region" description="Basic residues" evidence="1">
    <location>
        <begin position="282"/>
        <end position="296"/>
    </location>
</feature>
<accession>A0AAD6TMS5</accession>
<keyword evidence="3" id="KW-1185">Reference proteome</keyword>